<dbReference type="SUPFAM" id="SSF55073">
    <property type="entry name" value="Nucleotide cyclase"/>
    <property type="match status" value="1"/>
</dbReference>
<evidence type="ECO:0000313" key="6">
    <source>
        <dbReference type="Proteomes" id="UP000198762"/>
    </source>
</evidence>
<evidence type="ECO:0000256" key="2">
    <source>
        <dbReference type="ARBA" id="ARBA00034247"/>
    </source>
</evidence>
<dbReference type="Gene3D" id="3.30.70.270">
    <property type="match status" value="1"/>
</dbReference>
<dbReference type="RefSeq" id="WP_091853321.1">
    <property type="nucleotide sequence ID" value="NZ_FOHZ01000015.1"/>
</dbReference>
<dbReference type="GO" id="GO:0052621">
    <property type="term" value="F:diguanylate cyclase activity"/>
    <property type="evidence" value="ECO:0007669"/>
    <property type="project" value="UniProtKB-EC"/>
</dbReference>
<feature type="transmembrane region" description="Helical" evidence="3">
    <location>
        <begin position="91"/>
        <end position="107"/>
    </location>
</feature>
<keyword evidence="6" id="KW-1185">Reference proteome</keyword>
<feature type="domain" description="GGDEF" evidence="4">
    <location>
        <begin position="196"/>
        <end position="326"/>
    </location>
</feature>
<evidence type="ECO:0000313" key="5">
    <source>
        <dbReference type="EMBL" id="SET64027.1"/>
    </source>
</evidence>
<feature type="transmembrane region" description="Helical" evidence="3">
    <location>
        <begin position="12"/>
        <end position="28"/>
    </location>
</feature>
<keyword evidence="3" id="KW-0472">Membrane</keyword>
<comment type="catalytic activity">
    <reaction evidence="2">
        <text>2 GTP = 3',3'-c-di-GMP + 2 diphosphate</text>
        <dbReference type="Rhea" id="RHEA:24898"/>
        <dbReference type="ChEBI" id="CHEBI:33019"/>
        <dbReference type="ChEBI" id="CHEBI:37565"/>
        <dbReference type="ChEBI" id="CHEBI:58805"/>
        <dbReference type="EC" id="2.7.7.65"/>
    </reaction>
</comment>
<dbReference type="InterPro" id="IPR050469">
    <property type="entry name" value="Diguanylate_Cyclase"/>
</dbReference>
<accession>A0A1I0G041</accession>
<protein>
    <recommendedName>
        <fullName evidence="1">diguanylate cyclase</fullName>
        <ecNumber evidence="1">2.7.7.65</ecNumber>
    </recommendedName>
</protein>
<dbReference type="SMART" id="SM00267">
    <property type="entry name" value="GGDEF"/>
    <property type="match status" value="1"/>
</dbReference>
<dbReference type="STRING" id="430453.SAMN04487962_11519"/>
<gene>
    <name evidence="5" type="ORF">SAMN04487962_11519</name>
</gene>
<organism evidence="5 6">
    <name type="scientific">Marinobacter segnicrescens</name>
    <dbReference type="NCBI Taxonomy" id="430453"/>
    <lineage>
        <taxon>Bacteria</taxon>
        <taxon>Pseudomonadati</taxon>
        <taxon>Pseudomonadota</taxon>
        <taxon>Gammaproteobacteria</taxon>
        <taxon>Pseudomonadales</taxon>
        <taxon>Marinobacteraceae</taxon>
        <taxon>Marinobacter</taxon>
    </lineage>
</organism>
<dbReference type="InterPro" id="IPR029787">
    <property type="entry name" value="Nucleotide_cyclase"/>
</dbReference>
<name>A0A1I0G041_9GAMM</name>
<dbReference type="Proteomes" id="UP000198762">
    <property type="component" value="Unassembled WGS sequence"/>
</dbReference>
<dbReference type="PANTHER" id="PTHR45138:SF9">
    <property type="entry name" value="DIGUANYLATE CYCLASE DGCM-RELATED"/>
    <property type="match status" value="1"/>
</dbReference>
<dbReference type="EMBL" id="FOHZ01000015">
    <property type="protein sequence ID" value="SET64027.1"/>
    <property type="molecule type" value="Genomic_DNA"/>
</dbReference>
<dbReference type="PANTHER" id="PTHR45138">
    <property type="entry name" value="REGULATORY COMPONENTS OF SENSORY TRANSDUCTION SYSTEM"/>
    <property type="match status" value="1"/>
</dbReference>
<dbReference type="CDD" id="cd01949">
    <property type="entry name" value="GGDEF"/>
    <property type="match status" value="1"/>
</dbReference>
<evidence type="ECO:0000256" key="1">
    <source>
        <dbReference type="ARBA" id="ARBA00012528"/>
    </source>
</evidence>
<sequence>MTETRLRTLTSVLAYGLSAAVFAMLALQNLRYGFYTLCYLAAGLSAISLGSCVYTLWVSRYQLRARGHLVALTLLHGVALTGAMSAPGNGIFWSLPILVLTYLVLPLRQALKVTLPVAALVAMLVAWQLPASESLPAIAALATLVASAGLASWHYDHMAQSAEDLAIIDPLTGAHNARFLDETLQKEISRARATTHPVSVLMMDIDHRGQISEMLGDGQMPHLYRRLAEHLFTLIRAGDTLYFLGEGRFCLILPFTPEEGARVTAERIRRSIAEAGWPQVGRMTVSIGATTHISQDSLGERLRQRATDALEEACRRGQDHVWFNADAHQVS</sequence>
<reference evidence="6" key="1">
    <citation type="submission" date="2016-10" db="EMBL/GenBank/DDBJ databases">
        <authorList>
            <person name="Varghese N."/>
            <person name="Submissions S."/>
        </authorList>
    </citation>
    <scope>NUCLEOTIDE SEQUENCE [LARGE SCALE GENOMIC DNA]</scope>
    <source>
        <strain evidence="6">CGMCC 1.6489</strain>
    </source>
</reference>
<dbReference type="EC" id="2.7.7.65" evidence="1"/>
<dbReference type="NCBIfam" id="TIGR00254">
    <property type="entry name" value="GGDEF"/>
    <property type="match status" value="1"/>
</dbReference>
<dbReference type="GO" id="GO:0043709">
    <property type="term" value="P:cell adhesion involved in single-species biofilm formation"/>
    <property type="evidence" value="ECO:0007669"/>
    <property type="project" value="TreeGrafter"/>
</dbReference>
<feature type="transmembrane region" description="Helical" evidence="3">
    <location>
        <begin position="34"/>
        <end position="57"/>
    </location>
</feature>
<dbReference type="OrthoDB" id="6359365at2"/>
<dbReference type="InterPro" id="IPR043128">
    <property type="entry name" value="Rev_trsase/Diguanyl_cyclase"/>
</dbReference>
<dbReference type="GO" id="GO:0005886">
    <property type="term" value="C:plasma membrane"/>
    <property type="evidence" value="ECO:0007669"/>
    <property type="project" value="TreeGrafter"/>
</dbReference>
<dbReference type="InterPro" id="IPR000160">
    <property type="entry name" value="GGDEF_dom"/>
</dbReference>
<dbReference type="PROSITE" id="PS50887">
    <property type="entry name" value="GGDEF"/>
    <property type="match status" value="1"/>
</dbReference>
<dbReference type="Pfam" id="PF00990">
    <property type="entry name" value="GGDEF"/>
    <property type="match status" value="1"/>
</dbReference>
<feature type="transmembrane region" description="Helical" evidence="3">
    <location>
        <begin position="114"/>
        <end position="131"/>
    </location>
</feature>
<feature type="transmembrane region" description="Helical" evidence="3">
    <location>
        <begin position="69"/>
        <end position="85"/>
    </location>
</feature>
<keyword evidence="3" id="KW-0812">Transmembrane</keyword>
<evidence type="ECO:0000256" key="3">
    <source>
        <dbReference type="SAM" id="Phobius"/>
    </source>
</evidence>
<keyword evidence="3" id="KW-1133">Transmembrane helix</keyword>
<evidence type="ECO:0000259" key="4">
    <source>
        <dbReference type="PROSITE" id="PS50887"/>
    </source>
</evidence>
<dbReference type="AlphaFoldDB" id="A0A1I0G041"/>
<proteinExistence type="predicted"/>
<dbReference type="GO" id="GO:1902201">
    <property type="term" value="P:negative regulation of bacterial-type flagellum-dependent cell motility"/>
    <property type="evidence" value="ECO:0007669"/>
    <property type="project" value="TreeGrafter"/>
</dbReference>